<comment type="catalytic activity">
    <reaction evidence="8">
        <text>(6S)-5,6,7,8-tetrahydrofolate + NADP(+) = 7,8-dihydrofolate + NADPH + H(+)</text>
        <dbReference type="Rhea" id="RHEA:15009"/>
        <dbReference type="ChEBI" id="CHEBI:15378"/>
        <dbReference type="ChEBI" id="CHEBI:57451"/>
        <dbReference type="ChEBI" id="CHEBI:57453"/>
        <dbReference type="ChEBI" id="CHEBI:57783"/>
        <dbReference type="ChEBI" id="CHEBI:58349"/>
        <dbReference type="EC" id="1.5.1.3"/>
    </reaction>
</comment>
<proteinExistence type="inferred from homology"/>
<dbReference type="CDD" id="cd00209">
    <property type="entry name" value="DHFR"/>
    <property type="match status" value="1"/>
</dbReference>
<evidence type="ECO:0000256" key="9">
    <source>
        <dbReference type="RuleBase" id="RU004474"/>
    </source>
</evidence>
<dbReference type="PIRSF" id="PIRSF000194">
    <property type="entry name" value="DHFR"/>
    <property type="match status" value="1"/>
</dbReference>
<keyword evidence="5 8" id="KW-0521">NADP</keyword>
<dbReference type="Gene3D" id="3.40.430.10">
    <property type="entry name" value="Dihydrofolate Reductase, subunit A"/>
    <property type="match status" value="1"/>
</dbReference>
<evidence type="ECO:0000256" key="6">
    <source>
        <dbReference type="ARBA" id="ARBA00023002"/>
    </source>
</evidence>
<evidence type="ECO:0000256" key="3">
    <source>
        <dbReference type="ARBA" id="ARBA00012856"/>
    </source>
</evidence>
<accession>A0ABW4ZE62</accession>
<name>A0ABW4ZE62_9BACT</name>
<reference evidence="12" key="1">
    <citation type="journal article" date="2019" name="Int. J. Syst. Evol. Microbiol.">
        <title>The Global Catalogue of Microorganisms (GCM) 10K type strain sequencing project: providing services to taxonomists for standard genome sequencing and annotation.</title>
        <authorList>
            <consortium name="The Broad Institute Genomics Platform"/>
            <consortium name="The Broad Institute Genome Sequencing Center for Infectious Disease"/>
            <person name="Wu L."/>
            <person name="Ma J."/>
        </authorList>
    </citation>
    <scope>NUCLEOTIDE SEQUENCE [LARGE SCALE GENOMIC DNA]</scope>
    <source>
        <strain evidence="12">CCUG 57942</strain>
    </source>
</reference>
<evidence type="ECO:0000313" key="12">
    <source>
        <dbReference type="Proteomes" id="UP001597389"/>
    </source>
</evidence>
<dbReference type="InterPro" id="IPR012259">
    <property type="entry name" value="DHFR"/>
</dbReference>
<dbReference type="PRINTS" id="PR00070">
    <property type="entry name" value="DHFR"/>
</dbReference>
<protein>
    <recommendedName>
        <fullName evidence="3 8">Dihydrofolate reductase</fullName>
        <ecNumber evidence="3 8">1.5.1.3</ecNumber>
    </recommendedName>
</protein>
<dbReference type="EMBL" id="JBHUJB010000073">
    <property type="protein sequence ID" value="MFD2160154.1"/>
    <property type="molecule type" value="Genomic_DNA"/>
</dbReference>
<dbReference type="InterPro" id="IPR017925">
    <property type="entry name" value="DHFR_CS"/>
</dbReference>
<evidence type="ECO:0000256" key="5">
    <source>
        <dbReference type="ARBA" id="ARBA00022857"/>
    </source>
</evidence>
<dbReference type="InterPro" id="IPR001796">
    <property type="entry name" value="DHFR_dom"/>
</dbReference>
<dbReference type="PANTHER" id="PTHR48069:SF3">
    <property type="entry name" value="DIHYDROFOLATE REDUCTASE"/>
    <property type="match status" value="1"/>
</dbReference>
<evidence type="ECO:0000256" key="7">
    <source>
        <dbReference type="ARBA" id="ARBA00025067"/>
    </source>
</evidence>
<dbReference type="PROSITE" id="PS51330">
    <property type="entry name" value="DHFR_2"/>
    <property type="match status" value="1"/>
</dbReference>
<dbReference type="Pfam" id="PF00186">
    <property type="entry name" value="DHFR_1"/>
    <property type="match status" value="1"/>
</dbReference>
<feature type="domain" description="DHFR" evidence="10">
    <location>
        <begin position="6"/>
        <end position="156"/>
    </location>
</feature>
<evidence type="ECO:0000256" key="8">
    <source>
        <dbReference type="PIRNR" id="PIRNR000194"/>
    </source>
</evidence>
<evidence type="ECO:0000256" key="1">
    <source>
        <dbReference type="ARBA" id="ARBA00004903"/>
    </source>
</evidence>
<comment type="function">
    <text evidence="7 8">Key enzyme in folate metabolism. Catalyzes an essential reaction for de novo glycine and purine synthesis, and for DNA precursor synthesis.</text>
</comment>
<dbReference type="SUPFAM" id="SSF53597">
    <property type="entry name" value="Dihydrofolate reductase-like"/>
    <property type="match status" value="1"/>
</dbReference>
<evidence type="ECO:0000256" key="4">
    <source>
        <dbReference type="ARBA" id="ARBA00022563"/>
    </source>
</evidence>
<keyword evidence="4 8" id="KW-0554">One-carbon metabolism</keyword>
<dbReference type="EC" id="1.5.1.3" evidence="3 8"/>
<evidence type="ECO:0000313" key="11">
    <source>
        <dbReference type="EMBL" id="MFD2160154.1"/>
    </source>
</evidence>
<gene>
    <name evidence="11" type="ORF">ACFSW8_14710</name>
</gene>
<dbReference type="Proteomes" id="UP001597389">
    <property type="component" value="Unassembled WGS sequence"/>
</dbReference>
<dbReference type="InterPro" id="IPR024072">
    <property type="entry name" value="DHFR-like_dom_sf"/>
</dbReference>
<comment type="similarity">
    <text evidence="2 8 9">Belongs to the dihydrofolate reductase family.</text>
</comment>
<dbReference type="PANTHER" id="PTHR48069">
    <property type="entry name" value="DIHYDROFOLATE REDUCTASE"/>
    <property type="match status" value="1"/>
</dbReference>
<organism evidence="11 12">
    <name type="scientific">Rubritalea tangerina</name>
    <dbReference type="NCBI Taxonomy" id="430798"/>
    <lineage>
        <taxon>Bacteria</taxon>
        <taxon>Pseudomonadati</taxon>
        <taxon>Verrucomicrobiota</taxon>
        <taxon>Verrucomicrobiia</taxon>
        <taxon>Verrucomicrobiales</taxon>
        <taxon>Rubritaleaceae</taxon>
        <taxon>Rubritalea</taxon>
    </lineage>
</organism>
<keyword evidence="12" id="KW-1185">Reference proteome</keyword>
<keyword evidence="6 8" id="KW-0560">Oxidoreductase</keyword>
<dbReference type="GO" id="GO:0004146">
    <property type="term" value="F:dihydrofolate reductase activity"/>
    <property type="evidence" value="ECO:0007669"/>
    <property type="project" value="UniProtKB-EC"/>
</dbReference>
<comment type="pathway">
    <text evidence="1 8">Cofactor biosynthesis; tetrahydrofolate biosynthesis; 5,6,7,8-tetrahydrofolate from 7,8-dihydrofolate: step 1/1.</text>
</comment>
<dbReference type="RefSeq" id="WP_377087053.1">
    <property type="nucleotide sequence ID" value="NZ_JBHSJL010000014.1"/>
</dbReference>
<sequence>MPEQISLTAMVAMTPSRVIGKGNDLPWHLPEDLKLFKKTTSGHPIVMGRKTFESIGRALPKRQNIVITRDKAWSAEGVDVIHSPDALEEMELMDSEVFIIGGAEIYGLFLPKVDALLVSHVYQEYDGDTRFPAFERYFSGYEVLEVFDEFELRKYS</sequence>
<evidence type="ECO:0000256" key="2">
    <source>
        <dbReference type="ARBA" id="ARBA00009539"/>
    </source>
</evidence>
<evidence type="ECO:0000259" key="10">
    <source>
        <dbReference type="PROSITE" id="PS51330"/>
    </source>
</evidence>
<dbReference type="PROSITE" id="PS00075">
    <property type="entry name" value="DHFR_1"/>
    <property type="match status" value="1"/>
</dbReference>
<comment type="caution">
    <text evidence="11">The sequence shown here is derived from an EMBL/GenBank/DDBJ whole genome shotgun (WGS) entry which is preliminary data.</text>
</comment>